<dbReference type="Gene3D" id="3.40.1520.20">
    <property type="match status" value="1"/>
</dbReference>
<name>A0ABU9Z0W9_9RHOO</name>
<proteinExistence type="predicted"/>
<dbReference type="RefSeq" id="WP_345920412.1">
    <property type="nucleotide sequence ID" value="NZ_JBDIVE010000008.1"/>
</dbReference>
<accession>A0ABU9Z0W9</accession>
<comment type="caution">
    <text evidence="6">The sequence shown here is derived from an EMBL/GenBank/DDBJ whole genome shotgun (WGS) entry which is preliminary data.</text>
</comment>
<evidence type="ECO:0000256" key="3">
    <source>
        <dbReference type="ARBA" id="ARBA00023237"/>
    </source>
</evidence>
<dbReference type="EMBL" id="JBDIVE010000008">
    <property type="protein sequence ID" value="MEN3069639.1"/>
    <property type="molecule type" value="Genomic_DNA"/>
</dbReference>
<dbReference type="Gene3D" id="3.30.1330.60">
    <property type="entry name" value="OmpA-like domain"/>
    <property type="match status" value="1"/>
</dbReference>
<dbReference type="InterPro" id="IPR006664">
    <property type="entry name" value="OMP_bac"/>
</dbReference>
<organism evidence="6 7">
    <name type="scientific">Uliginosibacterium sediminicola</name>
    <dbReference type="NCBI Taxonomy" id="2024550"/>
    <lineage>
        <taxon>Bacteria</taxon>
        <taxon>Pseudomonadati</taxon>
        <taxon>Pseudomonadota</taxon>
        <taxon>Betaproteobacteria</taxon>
        <taxon>Rhodocyclales</taxon>
        <taxon>Zoogloeaceae</taxon>
        <taxon>Uliginosibacterium</taxon>
    </lineage>
</organism>
<evidence type="ECO:0000313" key="6">
    <source>
        <dbReference type="EMBL" id="MEN3069639.1"/>
    </source>
</evidence>
<sequence>MQTTPRLRPHRSSRPLYLLALLLIASLLLSGGRPAAAQGLITNPPGNAGAKPVIVSGTVPDEATRQAILAKVRAIYGAERVLDQLGVGKVVAPANWSEYVQKLLTPELQQVSAGALSVDGNNIVVRGEISNEAARQQLASKLAAQLNPTWVVKNGLRVGAGEQQLLDNTLAERIIEFESGSSKLTPRGAQILDEMASAIQRVGKQNIQIIGHTDSSGHPEANLILSQARADAVRRYLVSRNVAVERLSAKGLGAAEPIASNASPEGRARNRRIEFRIAVTEAATAGQLSTASPSALIAQP</sequence>
<keyword evidence="7" id="KW-1185">Reference proteome</keyword>
<dbReference type="Proteomes" id="UP001410394">
    <property type="component" value="Unassembled WGS sequence"/>
</dbReference>
<dbReference type="PANTHER" id="PTHR30329:SF21">
    <property type="entry name" value="LIPOPROTEIN YIAD-RELATED"/>
    <property type="match status" value="1"/>
</dbReference>
<evidence type="ECO:0000259" key="5">
    <source>
        <dbReference type="PROSITE" id="PS51123"/>
    </source>
</evidence>
<reference evidence="6 7" key="1">
    <citation type="journal article" date="2018" name="Int. J. Syst. Evol. Microbiol.">
        <title>Uliginosibacterium sediminicola sp. nov., isolated from freshwater sediment.</title>
        <authorList>
            <person name="Hwang W.M."/>
            <person name="Kim S.M."/>
            <person name="Kang K."/>
            <person name="Ahn T.Y."/>
        </authorList>
    </citation>
    <scope>NUCLEOTIDE SEQUENCE [LARGE SCALE GENOMIC DNA]</scope>
    <source>
        <strain evidence="6 7">M1-21</strain>
    </source>
</reference>
<evidence type="ECO:0000256" key="1">
    <source>
        <dbReference type="ARBA" id="ARBA00004442"/>
    </source>
</evidence>
<dbReference type="InterPro" id="IPR050330">
    <property type="entry name" value="Bact_OuterMem_StrucFunc"/>
</dbReference>
<evidence type="ECO:0000256" key="2">
    <source>
        <dbReference type="ARBA" id="ARBA00023136"/>
    </source>
</evidence>
<evidence type="ECO:0000256" key="4">
    <source>
        <dbReference type="PROSITE-ProRule" id="PRU00473"/>
    </source>
</evidence>
<evidence type="ECO:0000313" key="7">
    <source>
        <dbReference type="Proteomes" id="UP001410394"/>
    </source>
</evidence>
<comment type="subcellular location">
    <subcellularLocation>
        <location evidence="1">Cell outer membrane</location>
    </subcellularLocation>
</comment>
<dbReference type="CDD" id="cd07185">
    <property type="entry name" value="OmpA_C-like"/>
    <property type="match status" value="1"/>
</dbReference>
<dbReference type="PANTHER" id="PTHR30329">
    <property type="entry name" value="STATOR ELEMENT OF FLAGELLAR MOTOR COMPLEX"/>
    <property type="match status" value="1"/>
</dbReference>
<dbReference type="PROSITE" id="PS51123">
    <property type="entry name" value="OMPA_2"/>
    <property type="match status" value="1"/>
</dbReference>
<dbReference type="InterPro" id="IPR007055">
    <property type="entry name" value="BON_dom"/>
</dbReference>
<dbReference type="InterPro" id="IPR036737">
    <property type="entry name" value="OmpA-like_sf"/>
</dbReference>
<dbReference type="PRINTS" id="PR01021">
    <property type="entry name" value="OMPADOMAIN"/>
</dbReference>
<keyword evidence="3" id="KW-0998">Cell outer membrane</keyword>
<feature type="domain" description="OmpA-like" evidence="5">
    <location>
        <begin position="164"/>
        <end position="281"/>
    </location>
</feature>
<dbReference type="InterPro" id="IPR006665">
    <property type="entry name" value="OmpA-like"/>
</dbReference>
<gene>
    <name evidence="6" type="ORF">ABDB84_14220</name>
</gene>
<keyword evidence="2 4" id="KW-0472">Membrane</keyword>
<dbReference type="Pfam" id="PF04972">
    <property type="entry name" value="BON"/>
    <property type="match status" value="1"/>
</dbReference>
<dbReference type="Pfam" id="PF00691">
    <property type="entry name" value="OmpA"/>
    <property type="match status" value="1"/>
</dbReference>
<dbReference type="PRINTS" id="PR01023">
    <property type="entry name" value="NAFLGMOTY"/>
</dbReference>
<dbReference type="SUPFAM" id="SSF103088">
    <property type="entry name" value="OmpA-like"/>
    <property type="match status" value="1"/>
</dbReference>
<protein>
    <submittedName>
        <fullName evidence="6">OmpA family protein</fullName>
    </submittedName>
</protein>